<gene>
    <name evidence="2" type="ORF">GCM10009066_00220</name>
</gene>
<dbReference type="EMBL" id="BAAABL010000002">
    <property type="protein sequence ID" value="GAA0289651.1"/>
    <property type="molecule type" value="Genomic_DNA"/>
</dbReference>
<proteinExistence type="predicted"/>
<dbReference type="AlphaFoldDB" id="A0AAV3S419"/>
<sequence length="188" mass="21494">MLADYRNFHPDFPINPGEDADDDENPKKAAKDELKILAGHRSRFGGNFSQLEARLNGRLDDTSFEAYAATQMDLDGLGEILDTETASLPLVELDPAYFDKIDEYNVQAGQYGASETPILIPIQVEDDIVIYWDPLADYYDNENEDPVEMTLSETTFLRLWSRAARARWTLWLDGQEQKKMAEFMETDQ</sequence>
<evidence type="ECO:0000313" key="2">
    <source>
        <dbReference type="EMBL" id="GAA0289651.1"/>
    </source>
</evidence>
<evidence type="ECO:0008006" key="4">
    <source>
        <dbReference type="Google" id="ProtNLM"/>
    </source>
</evidence>
<protein>
    <recommendedName>
        <fullName evidence="4">Knr4/Smi1-like domain-containing protein</fullName>
    </recommendedName>
</protein>
<accession>A0AAV3S419</accession>
<feature type="region of interest" description="Disordered" evidence="1">
    <location>
        <begin position="1"/>
        <end position="30"/>
    </location>
</feature>
<keyword evidence="3" id="KW-1185">Reference proteome</keyword>
<organism evidence="2 3">
    <name type="scientific">Halarchaeum salinum</name>
    <dbReference type="NCBI Taxonomy" id="489912"/>
    <lineage>
        <taxon>Archaea</taxon>
        <taxon>Methanobacteriati</taxon>
        <taxon>Methanobacteriota</taxon>
        <taxon>Stenosarchaea group</taxon>
        <taxon>Halobacteria</taxon>
        <taxon>Halobacteriales</taxon>
        <taxon>Halobacteriaceae</taxon>
    </lineage>
</organism>
<dbReference type="Proteomes" id="UP001500837">
    <property type="component" value="Unassembled WGS sequence"/>
</dbReference>
<reference evidence="2 3" key="1">
    <citation type="journal article" date="2019" name="Int. J. Syst. Evol. Microbiol.">
        <title>The Global Catalogue of Microorganisms (GCM) 10K type strain sequencing project: providing services to taxonomists for standard genome sequencing and annotation.</title>
        <authorList>
            <consortium name="The Broad Institute Genomics Platform"/>
            <consortium name="The Broad Institute Genome Sequencing Center for Infectious Disease"/>
            <person name="Wu L."/>
            <person name="Ma J."/>
        </authorList>
    </citation>
    <scope>NUCLEOTIDE SEQUENCE [LARGE SCALE GENOMIC DNA]</scope>
    <source>
        <strain evidence="2 3">JCM 16330</strain>
    </source>
</reference>
<evidence type="ECO:0000313" key="3">
    <source>
        <dbReference type="Proteomes" id="UP001500837"/>
    </source>
</evidence>
<evidence type="ECO:0000256" key="1">
    <source>
        <dbReference type="SAM" id="MobiDB-lite"/>
    </source>
</evidence>
<name>A0AAV3S419_9EURY</name>
<comment type="caution">
    <text evidence="2">The sequence shown here is derived from an EMBL/GenBank/DDBJ whole genome shotgun (WGS) entry which is preliminary data.</text>
</comment>